<evidence type="ECO:0000313" key="1">
    <source>
        <dbReference type="EMBL" id="MBA4601954.1"/>
    </source>
</evidence>
<keyword evidence="2" id="KW-1185">Reference proteome</keyword>
<comment type="caution">
    <text evidence="1">The sequence shown here is derived from an EMBL/GenBank/DDBJ whole genome shotgun (WGS) entry which is preliminary data.</text>
</comment>
<protein>
    <submittedName>
        <fullName evidence="1">Uncharacterized protein</fullName>
    </submittedName>
</protein>
<dbReference type="RefSeq" id="WP_181738975.1">
    <property type="nucleotide sequence ID" value="NZ_JACEOL010000020.1"/>
</dbReference>
<sequence>MEEMKTVETLYLFWIKCKDCETVIKSNCCQTEKPHPGQRFVCNSSKCREEQKEVLSYSEFNVINDVRQQKIWLQDTPYAGKDVQSIITGMVTVARKG</sequence>
<organism evidence="1 2">
    <name type="scientific">Thermoactinomyces mirandus</name>
    <dbReference type="NCBI Taxonomy" id="2756294"/>
    <lineage>
        <taxon>Bacteria</taxon>
        <taxon>Bacillati</taxon>
        <taxon>Bacillota</taxon>
        <taxon>Bacilli</taxon>
        <taxon>Bacillales</taxon>
        <taxon>Thermoactinomycetaceae</taxon>
        <taxon>Thermoactinomyces</taxon>
    </lineage>
</organism>
<evidence type="ECO:0000313" key="2">
    <source>
        <dbReference type="Proteomes" id="UP000538292"/>
    </source>
</evidence>
<dbReference type="AlphaFoldDB" id="A0A7W2AQG8"/>
<accession>A0A7W2AQG8</accession>
<reference evidence="1 2" key="1">
    <citation type="submission" date="2020-07" db="EMBL/GenBank/DDBJ databases">
        <title>Thermoactinomyces phylogeny.</title>
        <authorList>
            <person name="Dunlap C."/>
        </authorList>
    </citation>
    <scope>NUCLEOTIDE SEQUENCE [LARGE SCALE GENOMIC DNA]</scope>
    <source>
        <strain evidence="1 2">AMNI-1</strain>
    </source>
</reference>
<dbReference type="EMBL" id="JACEOL010000020">
    <property type="protein sequence ID" value="MBA4601954.1"/>
    <property type="molecule type" value="Genomic_DNA"/>
</dbReference>
<name>A0A7W2AQG8_9BACL</name>
<gene>
    <name evidence="1" type="ORF">H2C83_06405</name>
</gene>
<proteinExistence type="predicted"/>
<dbReference type="Proteomes" id="UP000538292">
    <property type="component" value="Unassembled WGS sequence"/>
</dbReference>